<dbReference type="InterPro" id="IPR029056">
    <property type="entry name" value="Ribokinase-like"/>
</dbReference>
<reference evidence="7 8" key="1">
    <citation type="submission" date="2019-08" db="EMBL/GenBank/DDBJ databases">
        <title>Complete genome sequence of Arcobacter acticola.</title>
        <authorList>
            <person name="Miller W."/>
        </authorList>
    </citation>
    <scope>NUCLEOTIDE SEQUENCE [LARGE SCALE GENOMIC DNA]</scope>
    <source>
        <strain evidence="7 8">KCTC 52212</strain>
    </source>
</reference>
<dbReference type="SUPFAM" id="SSF53613">
    <property type="entry name" value="Ribokinase-like"/>
    <property type="match status" value="1"/>
</dbReference>
<dbReference type="PANTHER" id="PTHR43085:SF1">
    <property type="entry name" value="PSEUDOURIDINE KINASE-RELATED"/>
    <property type="match status" value="1"/>
</dbReference>
<dbReference type="CDD" id="cd01167">
    <property type="entry name" value="bac_FRK"/>
    <property type="match status" value="1"/>
</dbReference>
<keyword evidence="2" id="KW-0808">Transferase</keyword>
<dbReference type="InterPro" id="IPR011611">
    <property type="entry name" value="PfkB_dom"/>
</dbReference>
<keyword evidence="8" id="KW-1185">Reference proteome</keyword>
<dbReference type="Gene3D" id="3.40.1190.20">
    <property type="match status" value="1"/>
</dbReference>
<dbReference type="KEGG" id="paco:AACT_1911"/>
<gene>
    <name evidence="7" type="ORF">AACT_1911</name>
</gene>
<keyword evidence="4 7" id="KW-0418">Kinase</keyword>
<evidence type="ECO:0000256" key="4">
    <source>
        <dbReference type="ARBA" id="ARBA00022777"/>
    </source>
</evidence>
<evidence type="ECO:0000256" key="5">
    <source>
        <dbReference type="ARBA" id="ARBA00022840"/>
    </source>
</evidence>
<dbReference type="InterPro" id="IPR002173">
    <property type="entry name" value="Carboh/pur_kinase_PfkB_CS"/>
</dbReference>
<accession>A0A6M8EKP4</accession>
<keyword evidence="3" id="KW-0547">Nucleotide-binding</keyword>
<sequence length="308" mass="33994">MIICCGEALIDMIPTTLDSKETAFIPKIGGAILNTSICLGRLGANVGFLGAVSKDLFGEMIFEELNNSKVNTSFCIETSNNTTLAFAKIANGTTTYSFFDENSSNRTICLKDVVLDDSVVDTIYVGGISLMSEPNGTEIENFIAKESSKKIVFYDPNVRPNFIEDRSLFIQRFEKILSQSDIIKISEEDLEWLYPNGSFEEIYKQWLNLGLSIIVLTKGSEGAIIKTKNYEVTSRGEKVEVVDTIGAGDIFNGALLYSLSKHKSFSKKDLINIDKESLEESLKFANKVAAISVGRTGANPPFFNELDF</sequence>
<dbReference type="Proteomes" id="UP000503483">
    <property type="component" value="Chromosome"/>
</dbReference>
<dbReference type="Pfam" id="PF00294">
    <property type="entry name" value="PfkB"/>
    <property type="match status" value="1"/>
</dbReference>
<organism evidence="7 8">
    <name type="scientific">Arcobacter acticola</name>
    <dbReference type="NCBI Taxonomy" id="1849015"/>
    <lineage>
        <taxon>Bacteria</taxon>
        <taxon>Pseudomonadati</taxon>
        <taxon>Campylobacterota</taxon>
        <taxon>Epsilonproteobacteria</taxon>
        <taxon>Campylobacterales</taxon>
        <taxon>Arcobacteraceae</taxon>
        <taxon>Arcobacter</taxon>
    </lineage>
</organism>
<evidence type="ECO:0000256" key="2">
    <source>
        <dbReference type="ARBA" id="ARBA00022679"/>
    </source>
</evidence>
<evidence type="ECO:0000259" key="6">
    <source>
        <dbReference type="Pfam" id="PF00294"/>
    </source>
</evidence>
<comment type="similarity">
    <text evidence="1">Belongs to the carbohydrate kinase PfkB family.</text>
</comment>
<dbReference type="GO" id="GO:0016301">
    <property type="term" value="F:kinase activity"/>
    <property type="evidence" value="ECO:0007669"/>
    <property type="project" value="UniProtKB-KW"/>
</dbReference>
<dbReference type="EMBL" id="CP042652">
    <property type="protein sequence ID" value="QKE29058.1"/>
    <property type="molecule type" value="Genomic_DNA"/>
</dbReference>
<dbReference type="RefSeq" id="WP_172126612.1">
    <property type="nucleotide sequence ID" value="NZ_CP042652.1"/>
</dbReference>
<feature type="domain" description="Carbohydrate kinase PfkB" evidence="6">
    <location>
        <begin position="2"/>
        <end position="300"/>
    </location>
</feature>
<keyword evidence="5" id="KW-0067">ATP-binding</keyword>
<evidence type="ECO:0000313" key="7">
    <source>
        <dbReference type="EMBL" id="QKE29058.1"/>
    </source>
</evidence>
<dbReference type="AlphaFoldDB" id="A0A6M8EKP4"/>
<dbReference type="GO" id="GO:0005524">
    <property type="term" value="F:ATP binding"/>
    <property type="evidence" value="ECO:0007669"/>
    <property type="project" value="UniProtKB-KW"/>
</dbReference>
<evidence type="ECO:0000313" key="8">
    <source>
        <dbReference type="Proteomes" id="UP000503483"/>
    </source>
</evidence>
<dbReference type="PANTHER" id="PTHR43085">
    <property type="entry name" value="HEXOKINASE FAMILY MEMBER"/>
    <property type="match status" value="1"/>
</dbReference>
<dbReference type="InterPro" id="IPR050306">
    <property type="entry name" value="PfkB_Carbo_kinase"/>
</dbReference>
<dbReference type="PROSITE" id="PS00584">
    <property type="entry name" value="PFKB_KINASES_2"/>
    <property type="match status" value="1"/>
</dbReference>
<proteinExistence type="inferred from homology"/>
<name>A0A6M8EKP4_9BACT</name>
<protein>
    <submittedName>
        <fullName evidence="7">Carbohydrate kinase</fullName>
    </submittedName>
</protein>
<evidence type="ECO:0000256" key="3">
    <source>
        <dbReference type="ARBA" id="ARBA00022741"/>
    </source>
</evidence>
<evidence type="ECO:0000256" key="1">
    <source>
        <dbReference type="ARBA" id="ARBA00010688"/>
    </source>
</evidence>